<dbReference type="InterPro" id="IPR009081">
    <property type="entry name" value="PP-bd_ACP"/>
</dbReference>
<dbReference type="GO" id="GO:0003824">
    <property type="term" value="F:catalytic activity"/>
    <property type="evidence" value="ECO:0007669"/>
    <property type="project" value="InterPro"/>
</dbReference>
<dbReference type="Gene3D" id="1.10.1200.10">
    <property type="entry name" value="ACP-like"/>
    <property type="match status" value="3"/>
</dbReference>
<dbReference type="GO" id="GO:0005829">
    <property type="term" value="C:cytosol"/>
    <property type="evidence" value="ECO:0007669"/>
    <property type="project" value="TreeGrafter"/>
</dbReference>
<dbReference type="PROSITE" id="PS00012">
    <property type="entry name" value="PHOSPHOPANTETHEINE"/>
    <property type="match status" value="1"/>
</dbReference>
<dbReference type="Proteomes" id="UP000076503">
    <property type="component" value="Unassembled WGS sequence"/>
</dbReference>
<dbReference type="Gene3D" id="3.40.50.980">
    <property type="match status" value="4"/>
</dbReference>
<reference evidence="5 6" key="1">
    <citation type="submission" date="2013-07" db="EMBL/GenBank/DDBJ databases">
        <title>Comparative Genomic and Metabolomic Analysis of Twelve Strains of Pseudoalteromonas luteoviolacea.</title>
        <authorList>
            <person name="Vynne N.G."/>
            <person name="Mansson M."/>
            <person name="Gram L."/>
        </authorList>
    </citation>
    <scope>NUCLEOTIDE SEQUENCE [LARGE SCALE GENOMIC DNA]</scope>
    <source>
        <strain evidence="5 6">H33</strain>
    </source>
</reference>
<evidence type="ECO:0000259" key="4">
    <source>
        <dbReference type="PROSITE" id="PS50075"/>
    </source>
</evidence>
<dbReference type="Gene3D" id="2.30.38.10">
    <property type="entry name" value="Luciferase, Domain 3"/>
    <property type="match status" value="2"/>
</dbReference>
<dbReference type="InterPro" id="IPR042099">
    <property type="entry name" value="ANL_N_sf"/>
</dbReference>
<dbReference type="Gene3D" id="3.40.50.1820">
    <property type="entry name" value="alpha/beta hydrolase"/>
    <property type="match status" value="1"/>
</dbReference>
<dbReference type="CDD" id="cd19531">
    <property type="entry name" value="LCL_NRPS-like"/>
    <property type="match status" value="2"/>
</dbReference>
<dbReference type="SUPFAM" id="SSF53474">
    <property type="entry name" value="alpha/beta-Hydrolases"/>
    <property type="match status" value="1"/>
</dbReference>
<keyword evidence="3" id="KW-0597">Phosphoprotein</keyword>
<dbReference type="PANTHER" id="PTHR45527:SF14">
    <property type="entry name" value="PLIPASTATIN SYNTHASE SUBUNIT B"/>
    <property type="match status" value="1"/>
</dbReference>
<dbReference type="InterPro" id="IPR001242">
    <property type="entry name" value="Condensation_dom"/>
</dbReference>
<dbReference type="GO" id="GO:0043041">
    <property type="term" value="P:amino acid activation for nonribosomal peptide biosynthetic process"/>
    <property type="evidence" value="ECO:0007669"/>
    <property type="project" value="TreeGrafter"/>
</dbReference>
<evidence type="ECO:0000313" key="6">
    <source>
        <dbReference type="Proteomes" id="UP000076503"/>
    </source>
</evidence>
<protein>
    <recommendedName>
        <fullName evidence="4">Carrier domain-containing protein</fullName>
    </recommendedName>
</protein>
<dbReference type="InterPro" id="IPR045851">
    <property type="entry name" value="AMP-bd_C_sf"/>
</dbReference>
<dbReference type="CDD" id="cd05930">
    <property type="entry name" value="A_NRPS"/>
    <property type="match status" value="2"/>
</dbReference>
<sequence>MITSQTLELESLIAEALDAGVTLYEKDGRLAFRQKDAFPEALKSKVIANKADLVSYFQQQRTHTVAAHDGAIRPIARNEQLPLSFAQESLWFIEQLHGGQQYYMPASFRLTGELDVDALKYAIGQVIERHESLRCQFLAGDESNGKPYARIMRNFETPFQWLDVSQLSNDEKAEQIDSHIKHFCTQEFNLESGCLIRVLVLSDTHQHRLLFNMHHIVSDGASMTNLVDEVAIIYNAATGCKSQVQLPTLALQYVDYAAWQRAQLCDEHFAAHLAYFKSQLAGLDPLQSLPSDRPRMAVQTEQGARYVQSLSRDLTKRIVSLSSAQQSSLFMWLSSSVMLFIARLNQQSRAVIGTPVLGRDNPQLEHLIGLFVNTLVMHAEVDELLSCEQWFAAQKARNLAALEYRALPFDKLVEHLGQTRDLSHHPVVQILFSLTQPDEQTLTLNGLEVEECKVLDAQSVAVKCDLELHAQFDGEALVVHWKYDSDLYHRETIQNWASSFAVMIEGIVNHPTMAVGDVPLLDESHANQLLSQPQCQASWPEQHSIVSLLEQQVINVGSRTAVTDGTSSLTYTELGVRIDALACALIAEGVKPQQLVPVSMTRSTDMVVALLAILKVGGAYVPIDPSYPQERIEYILADINSDLLVCDEQSAALFSQLAVRCIVADRAIDAHSGRQFVAPKIQPDHLAYVIYTSGTTGKPKGVQIEHRHVVRLLFTEPSLFDFNEQDVWSLFHSFCFDFSVWEMYGALLFGGKLVVVDSHTAKDTESFAKLLLREGVTVLNQTPSAFYVLQSCMQRLVEETHQHPAIRYVIFGGEALQPSKIKPWRKLVPACQLINMYGITETTVHVTFKRLSDDDLALGQSNIGKPIHTTSSYVLDSHQRLLPQGTIGELYVGGEGVARGYWQRPELNQQRFVELHLAKTHSERLYRSGDLVRLLPGGEMTYIGRIDDQVKVRGYRIELGEIENQLRMHPWVDEAVVILNQHPVKGAYIAAFITEGDDAAFTDLSAQLNTFLKATLPDFMLPSFARSVSKMPLTVNGKVDKKALLSLIEIDNDKAPFEAPTTSVEIQVADAFKSVLQCPHEVGLQDDFFTLGGHSLLAVELCYYLKAHFGLDAVLFELFQYSSVKALAQRLADKASVSEASVVPALQCTQQTQGPVSFAQQRLWALDNIQSAEQAVAVYHVPMSFLLKGELNVSAFEAAWQQVIERHAILRTVIYTEQSGAPQQRVLPHFTVPLRVVDVSDKSAQQNDLAWRKLQRDDDQQAFDLERDLMLRVHLLKLSQRAFKLRITVHHIACDAHSLRLIVDDLVAAYQHACDGTKADVGCEAAEQLTYLDYAIWQQAQLQGATHQAFWQGYLAGAPQVHELALDGMRSNKSQQLGATYISHFDSALSEHITLQCQRLGMSHFMWLHTLFSVCIARCSQVSDVVVGSPFSGRHHAQLKDIVGFFVNVLPIRVQFTPEMTLESLLAAQKAQILAVHEHQAMPFEQISALCEPRTDLSHHSLFQISFAFDPKEHTELTLGDIQVTALDEPNSQAKFELDLTCSEQSDGIRLNWVYDKTLFSHHAIAGLADAFEAMVKAAVTNLDQRVTELPLVKTATWQKQILCGEQHALYSPSVLQPIWAHQNTESANRTALVDIDGTCMTYGELLSAAEQLAVYLTEQGLQNDDRVMVCLPAGSRWITALLAVMRVGACYVPVDPSYPQSRIHFIAKDSGCKFVLTNSLGFDLFDYEEASSTQLIDVEALDVTSAQRRALPSLPANSAQLAYVIYTSGTTGQPKGVMNTHQGLMNLCQWHQRAFAVDSHSVATQTASVAFDAAAWEVWPYLVAGAQLVFLPKTIFSDARLLTQAMHTHQVTHSFLATPVAQAVLADSEFNPQSLRYLLVGGDKLAPVDTSEHTFALINNYGPTESAVVASSGLVDSSVTTPDIGLPIDNTQLLILNAQQQLQPIGAIGELCIAGASLANGYLGRTALTTERFINWRAPTGEAMRVYRTGDLVRQLANGRLAYIGRNDDQIKLRGYRIELDEIESQLRVLPEVEQAIVLLCDSGEAGACLVAFICQTAALDEQTLSKQLEVQLCDALPAHMLPSKYVLLTEMPLTPHGKVDKPALHMQVKHKVSVPRVSSADTEEGLTESSRALLQVYRTLLKRPDLQPDDDFFAMGGDSILSIQIATRARALGFDLAVSDVLTYSSVAQLSTHIAQASLNTDSASSNQVTYMPSRGKASLLPTQHWFFEQQFALPTHWNQAVMLGLDKNVSAGQLEAAVTALIARHDSLRLTVAENNTLHFVDGLYASAIVHTCDLSASDGWQDAWQNTCQQGQRSLQFNGSPLVRFIMANTGKQNDKNRLCIIAHHLIIDGVSWRLVLEDLFHALQMSVTDDAISLIPPKVSIQQVSQALRDHAEHHANMDDWLPAVQAASKQTYFDIHEQKTTQAKVHSLQLKLTTSQTQALLTVANNAYGTQIQTLLLAAVHLTLFKLTDAQSHVLMMEGHGREALQGQVDGSEILGWMTAMYPLHLFVNATTVGDMICAAKEALAAVQDKASDYGTLRYLHSDSKVREALAIDTSKLVFFNYLGQLDSVIHSEGPLSDVNESCGDLIAPDNHCFYAMQLTSSIQAECLRMHCDFDAKQASYATAEVFVAQLQSAIDEVLTHCSQQTRRHYTQSDFKLLPTCSNRGLAQLIAQYPEQAVADIYPLSPLQQGMWFQTQLADAKSQPARPYLEQCCFTFAGDFDCEAFIYAWQQVIKQHSILRSAFTTLDGQPVQVVLEHAEVPVELVDGQGQEEQGGCFEQLAQQAYQQGIVLNQAPCMRLQLVLMSEQRVGFIWTYHHMIMDGWSLPVLFSELLRFYAARTDGQVAGGHSDNFAEYIAYTQQRDRAEEAAFWQAYLSDIDSPTLISDCLKTTINEPLHYQEYHQVLSEAQCQGVAQTASELGLTANQLIQAVFAYWLSVCLGRSEVMFGQTVAGRPTALSNMASRVGPYINTQAVYTQIDMQMCVTDYLQGFKANVTALSQFPHSSLSDVQTWSQIDNQQDLFDVLYVFENYPTDPLSQGPSLPFEIISSDYQDQTHYPLSIVVGGDKQLSLTLCYQTSVLSEAHSQHFVAMLAQLLKQVCEQPTQQLCALSHTLNGQIETEFTRFELVDKAHILDEPASQAETLADAFMQTAFEHSSETALVYFDNGDISPSACLSYAELDGQSNRLAHWLVEQAGHSDSQPIVGIAIEPGPDLIIAVLAVLKAGAAYVPMTSALPLQRKQLIVASCQAALVLTDSAIWQDQDAPCPTYQIDDVNAQLDCYSGDALKSAGLGSELGYVIYTSGTTGVPKGVMVEQRSILNYVRSLSAQYEINSTDNCLQFASFSFDVFAEEVFCALLSGATLVMAEPSQLLDTARLSELTHNADISLMSLPTAYWHQLCVAPQTFGSSLRLITIGGEQMQLAALKSWQKNQATQIRLINAYGPTETTISATLQEVTNWQDEDIAIGRPVNGLQLHVLDAQLRPLPQYVAGELYISGIGLARGYLGDTKKTAEAFVIDPHTGLRLYKTGDLVKVNARNEVVFLGRRDGQVKVRGYRIELADIESQLMAIEGIGNCAVVVRQDSSGNEQLVAFFESARLQVDTSALRERLSTKLPSYMVPQLITSIDALPHTSSGKLDRKTLVARAKGLSLQTHAKAKPQSRLEIGIAARFSKLLKVGHVGLDDDFFVLGGHSLLVMQLVAEIQSQLTITVPLAAVMQHSTVRSLATFIDTQCAKQSQQHTSPTSVMCLQQGEVGYTPIVLIAGAGGLLISFVQLVDKLDARIPVYGLQPDLIADKPDVIGDIHQTAKHYLQALEGDFGHVHIVTHSFGAFIGYELCLLSQHSELTCTSLTILDTPLPSQSNASVDALQIDKFVLHDLCEFFGLSPRQNEIEHYSQMAGMAKFALLSDWLSHIDVHMSAQQLATFYQVYKAQLLSNVVIDTPLLDVKVNIIKAADTKEFEGRAVKLDMGWQRVVANLTALEVVGDHLSILQNNADMQALVTQIEKHYILHS</sequence>
<dbReference type="InterPro" id="IPR020806">
    <property type="entry name" value="PKS_PP-bd"/>
</dbReference>
<feature type="domain" description="Carrier" evidence="4">
    <location>
        <begin position="2126"/>
        <end position="2200"/>
    </location>
</feature>
<dbReference type="FunFam" id="3.40.50.12780:FF:000012">
    <property type="entry name" value="Non-ribosomal peptide synthetase"/>
    <property type="match status" value="1"/>
</dbReference>
<dbReference type="PROSITE" id="PS50075">
    <property type="entry name" value="CARRIER"/>
    <property type="match status" value="3"/>
</dbReference>
<dbReference type="EMBL" id="AUXZ01000067">
    <property type="protein sequence ID" value="KZN51658.1"/>
    <property type="molecule type" value="Genomic_DNA"/>
</dbReference>
<dbReference type="Pfam" id="PF13193">
    <property type="entry name" value="AMP-binding_C"/>
    <property type="match status" value="3"/>
</dbReference>
<dbReference type="PANTHER" id="PTHR45527">
    <property type="entry name" value="NONRIBOSOMAL PEPTIDE SYNTHETASE"/>
    <property type="match status" value="1"/>
</dbReference>
<dbReference type="CDD" id="cd17643">
    <property type="entry name" value="A_NRPS_Cytc1-like"/>
    <property type="match status" value="1"/>
</dbReference>
<dbReference type="SMART" id="SM00823">
    <property type="entry name" value="PKS_PP"/>
    <property type="match status" value="3"/>
</dbReference>
<dbReference type="SUPFAM" id="SSF47336">
    <property type="entry name" value="ACP-like"/>
    <property type="match status" value="3"/>
</dbReference>
<dbReference type="SUPFAM" id="SSF56801">
    <property type="entry name" value="Acetyl-CoA synthetase-like"/>
    <property type="match status" value="3"/>
</dbReference>
<gene>
    <name evidence="5" type="ORF">N476_12585</name>
</gene>
<proteinExistence type="predicted"/>
<dbReference type="FunFam" id="3.30.300.30:FF:000015">
    <property type="entry name" value="Nonribosomal peptide synthase SidD"/>
    <property type="match status" value="2"/>
</dbReference>
<name>A0A167F5C7_9GAMM</name>
<keyword evidence="2" id="KW-0596">Phosphopantetheine</keyword>
<dbReference type="Pfam" id="PF00550">
    <property type="entry name" value="PP-binding"/>
    <property type="match status" value="3"/>
</dbReference>
<dbReference type="Gene3D" id="3.30.559.10">
    <property type="entry name" value="Chloramphenicol acetyltransferase-like domain"/>
    <property type="match status" value="4"/>
</dbReference>
<dbReference type="SUPFAM" id="SSF52777">
    <property type="entry name" value="CoA-dependent acyltransferases"/>
    <property type="match status" value="8"/>
</dbReference>
<dbReference type="PATRIC" id="fig|1365251.3.peg.1721"/>
<evidence type="ECO:0000256" key="1">
    <source>
        <dbReference type="ARBA" id="ARBA00001957"/>
    </source>
</evidence>
<dbReference type="GO" id="GO:0044550">
    <property type="term" value="P:secondary metabolite biosynthetic process"/>
    <property type="evidence" value="ECO:0007669"/>
    <property type="project" value="TreeGrafter"/>
</dbReference>
<dbReference type="GO" id="GO:0031177">
    <property type="term" value="F:phosphopantetheine binding"/>
    <property type="evidence" value="ECO:0007669"/>
    <property type="project" value="InterPro"/>
</dbReference>
<comment type="caution">
    <text evidence="5">The sequence shown here is derived from an EMBL/GenBank/DDBJ whole genome shotgun (WGS) entry which is preliminary data.</text>
</comment>
<dbReference type="Pfam" id="PF18563">
    <property type="entry name" value="TubC_N"/>
    <property type="match status" value="1"/>
</dbReference>
<dbReference type="PROSITE" id="PS00455">
    <property type="entry name" value="AMP_BINDING"/>
    <property type="match status" value="3"/>
</dbReference>
<dbReference type="Gene3D" id="3.30.300.30">
    <property type="match status" value="3"/>
</dbReference>
<dbReference type="InterPro" id="IPR006162">
    <property type="entry name" value="Ppantetheine_attach_site"/>
</dbReference>
<dbReference type="InterPro" id="IPR025110">
    <property type="entry name" value="AMP-bd_C"/>
</dbReference>
<comment type="cofactor">
    <cofactor evidence="1">
        <name>pantetheine 4'-phosphate</name>
        <dbReference type="ChEBI" id="CHEBI:47942"/>
    </cofactor>
</comment>
<dbReference type="FunFam" id="3.40.50.980:FF:000001">
    <property type="entry name" value="Non-ribosomal peptide synthetase"/>
    <property type="match status" value="1"/>
</dbReference>
<evidence type="ECO:0000256" key="2">
    <source>
        <dbReference type="ARBA" id="ARBA00022450"/>
    </source>
</evidence>
<dbReference type="OrthoDB" id="9757559at2"/>
<dbReference type="Gene3D" id="3.40.50.12780">
    <property type="entry name" value="N-terminal domain of ligase-like"/>
    <property type="match status" value="1"/>
</dbReference>
<dbReference type="InterPro" id="IPR036736">
    <property type="entry name" value="ACP-like_sf"/>
</dbReference>
<dbReference type="RefSeq" id="WP_081216410.1">
    <property type="nucleotide sequence ID" value="NZ_AUXZ01000067.1"/>
</dbReference>
<dbReference type="InterPro" id="IPR029058">
    <property type="entry name" value="AB_hydrolase_fold"/>
</dbReference>
<dbReference type="Pfam" id="PF00975">
    <property type="entry name" value="Thioesterase"/>
    <property type="match status" value="1"/>
</dbReference>
<evidence type="ECO:0000256" key="3">
    <source>
        <dbReference type="ARBA" id="ARBA00022553"/>
    </source>
</evidence>
<accession>A0A167F5C7</accession>
<dbReference type="Gene3D" id="3.30.559.30">
    <property type="entry name" value="Nonribosomal peptide synthetase, condensation domain"/>
    <property type="match status" value="4"/>
</dbReference>
<dbReference type="InterPro" id="IPR001031">
    <property type="entry name" value="Thioesterase"/>
</dbReference>
<feature type="domain" description="Carrier" evidence="4">
    <location>
        <begin position="3662"/>
        <end position="3737"/>
    </location>
</feature>
<organism evidence="5 6">
    <name type="scientific">Pseudoalteromonas luteoviolacea H33</name>
    <dbReference type="NCBI Taxonomy" id="1365251"/>
    <lineage>
        <taxon>Bacteria</taxon>
        <taxon>Pseudomonadati</taxon>
        <taxon>Pseudomonadota</taxon>
        <taxon>Gammaproteobacteria</taxon>
        <taxon>Alteromonadales</taxon>
        <taxon>Pseudoalteromonadaceae</taxon>
        <taxon>Pseudoalteromonas</taxon>
    </lineage>
</organism>
<feature type="domain" description="Carrier" evidence="4">
    <location>
        <begin position="1059"/>
        <end position="1135"/>
    </location>
</feature>
<dbReference type="NCBIfam" id="TIGR01733">
    <property type="entry name" value="AA-adenyl-dom"/>
    <property type="match status" value="3"/>
</dbReference>
<dbReference type="FunFam" id="3.40.50.980:FF:000002">
    <property type="entry name" value="Enterobactin synthetase component F"/>
    <property type="match status" value="1"/>
</dbReference>
<evidence type="ECO:0000313" key="5">
    <source>
        <dbReference type="EMBL" id="KZN51658.1"/>
    </source>
</evidence>
<dbReference type="Pfam" id="PF00501">
    <property type="entry name" value="AMP-binding"/>
    <property type="match status" value="3"/>
</dbReference>
<dbReference type="InterPro" id="IPR020845">
    <property type="entry name" value="AMP-binding_CS"/>
</dbReference>
<dbReference type="InterPro" id="IPR041464">
    <property type="entry name" value="TubC_N"/>
</dbReference>
<dbReference type="InterPro" id="IPR023213">
    <property type="entry name" value="CAT-like_dom_sf"/>
</dbReference>
<dbReference type="NCBIfam" id="NF003417">
    <property type="entry name" value="PRK04813.1"/>
    <property type="match status" value="3"/>
</dbReference>
<dbReference type="InterPro" id="IPR010071">
    <property type="entry name" value="AA_adenyl_dom"/>
</dbReference>
<dbReference type="InterPro" id="IPR000873">
    <property type="entry name" value="AMP-dep_synth/lig_dom"/>
</dbReference>
<dbReference type="Pfam" id="PF00668">
    <property type="entry name" value="Condensation"/>
    <property type="match status" value="4"/>
</dbReference>